<protein>
    <submittedName>
        <fullName evidence="1">Uncharacterized protein</fullName>
    </submittedName>
</protein>
<accession>A0A679JGW4</accession>
<gene>
    <name evidence="1" type="ORF">VVAX_04690</name>
</gene>
<dbReference type="AlphaFoldDB" id="A0A679JGW4"/>
<proteinExistence type="predicted"/>
<dbReference type="EMBL" id="LR743507">
    <property type="protein sequence ID" value="CAA2108178.1"/>
    <property type="molecule type" value="Genomic_DNA"/>
</dbReference>
<name>A0A679JGW4_VARPD</name>
<organism evidence="1">
    <name type="scientific">Variovorax paradoxus</name>
    <dbReference type="NCBI Taxonomy" id="34073"/>
    <lineage>
        <taxon>Bacteria</taxon>
        <taxon>Pseudomonadati</taxon>
        <taxon>Pseudomonadota</taxon>
        <taxon>Betaproteobacteria</taxon>
        <taxon>Burkholderiales</taxon>
        <taxon>Comamonadaceae</taxon>
        <taxon>Variovorax</taxon>
    </lineage>
</organism>
<evidence type="ECO:0000313" key="1">
    <source>
        <dbReference type="EMBL" id="CAA2108178.1"/>
    </source>
</evidence>
<reference evidence="1" key="1">
    <citation type="submission" date="2019-12" db="EMBL/GenBank/DDBJ databases">
        <authorList>
            <person name="Cremers G."/>
        </authorList>
    </citation>
    <scope>NUCLEOTIDE SEQUENCE</scope>
    <source>
        <strain evidence="1">Vvax</strain>
    </source>
</reference>
<sequence length="90" mass="9615">MSPPQKATYVDDLHAPQVFADDVSGYWVSAGCVHITLDASRVDHSAEHCPVNRVAALRVVLPIPIAQVLAVSLYDFLKQRGLAPSPGAGH</sequence>
<dbReference type="RefSeq" id="WP_339092204.1">
    <property type="nucleotide sequence ID" value="NZ_LR743507.1"/>
</dbReference>